<keyword evidence="1" id="KW-0479">Metal-binding</keyword>
<feature type="domain" description="EF-hand" evidence="4">
    <location>
        <begin position="46"/>
        <end position="81"/>
    </location>
</feature>
<dbReference type="Gene3D" id="1.10.238.10">
    <property type="entry name" value="EF-hand"/>
    <property type="match status" value="2"/>
</dbReference>
<feature type="region of interest" description="Disordered" evidence="3">
    <location>
        <begin position="188"/>
        <end position="227"/>
    </location>
</feature>
<dbReference type="PANTHER" id="PTHR45942">
    <property type="entry name" value="PROTEIN PHOSPATASE 3 REGULATORY SUBUNIT B ALPHA ISOFORM TYPE 1"/>
    <property type="match status" value="1"/>
</dbReference>
<organism evidence="5 6">
    <name type="scientific">Prorocentrum cordatum</name>
    <dbReference type="NCBI Taxonomy" id="2364126"/>
    <lineage>
        <taxon>Eukaryota</taxon>
        <taxon>Sar</taxon>
        <taxon>Alveolata</taxon>
        <taxon>Dinophyceae</taxon>
        <taxon>Prorocentrales</taxon>
        <taxon>Prorocentraceae</taxon>
        <taxon>Prorocentrum</taxon>
    </lineage>
</organism>
<evidence type="ECO:0000256" key="3">
    <source>
        <dbReference type="SAM" id="MobiDB-lite"/>
    </source>
</evidence>
<dbReference type="PRINTS" id="PR00450">
    <property type="entry name" value="RECOVERIN"/>
</dbReference>
<name>A0ABN9Y5T5_9DINO</name>
<protein>
    <recommendedName>
        <fullName evidence="4">EF-hand domain-containing protein</fullName>
    </recommendedName>
</protein>
<dbReference type="InterPro" id="IPR011992">
    <property type="entry name" value="EF-hand-dom_pair"/>
</dbReference>
<dbReference type="SMART" id="SM00054">
    <property type="entry name" value="EFh"/>
    <property type="match status" value="4"/>
</dbReference>
<evidence type="ECO:0000313" key="6">
    <source>
        <dbReference type="Proteomes" id="UP001189429"/>
    </source>
</evidence>
<sequence length="257" mass="28887">MEMMAWSLSNEERAQVRDAFIAIDEGRTGTITLLELKKVLQDKFHVPSEEVQSIFRALDQNHDDEIHYSDFLAAMVGARIGMHDDHLRSAFAKFDVDNSGYITRENLREVLGDAYEGETVDSLLAEADFLRDGRISYPEFVSFLKGQAIRQQRGRRRQDRGQGAGEVQRRVQAGLLWSEGQADAEVQAGLGLRRRRRQRRPRRRRRRRRHGGVPERASSSSASCGSPAGGRCPPLCFPPCSSGPLRALSPCSRSCFG</sequence>
<dbReference type="CDD" id="cd00051">
    <property type="entry name" value="EFh"/>
    <property type="match status" value="1"/>
</dbReference>
<feature type="compositionally biased region" description="Basic residues" evidence="3">
    <location>
        <begin position="192"/>
        <end position="211"/>
    </location>
</feature>
<proteinExistence type="predicted"/>
<feature type="domain" description="EF-hand" evidence="4">
    <location>
        <begin position="11"/>
        <end position="45"/>
    </location>
</feature>
<evidence type="ECO:0000313" key="5">
    <source>
        <dbReference type="EMBL" id="CAK0907928.1"/>
    </source>
</evidence>
<keyword evidence="2" id="KW-0677">Repeat</keyword>
<evidence type="ECO:0000256" key="1">
    <source>
        <dbReference type="ARBA" id="ARBA00022723"/>
    </source>
</evidence>
<feature type="compositionally biased region" description="Low complexity" evidence="3">
    <location>
        <begin position="217"/>
        <end position="227"/>
    </location>
</feature>
<feature type="domain" description="EF-hand" evidence="4">
    <location>
        <begin position="82"/>
        <end position="117"/>
    </location>
</feature>
<dbReference type="Proteomes" id="UP001189429">
    <property type="component" value="Unassembled WGS sequence"/>
</dbReference>
<reference evidence="5" key="1">
    <citation type="submission" date="2023-10" db="EMBL/GenBank/DDBJ databases">
        <authorList>
            <person name="Chen Y."/>
            <person name="Shah S."/>
            <person name="Dougan E. K."/>
            <person name="Thang M."/>
            <person name="Chan C."/>
        </authorList>
    </citation>
    <scope>NUCLEOTIDE SEQUENCE [LARGE SCALE GENOMIC DNA]</scope>
</reference>
<comment type="caution">
    <text evidence="5">The sequence shown here is derived from an EMBL/GenBank/DDBJ whole genome shotgun (WGS) entry which is preliminary data.</text>
</comment>
<accession>A0ABN9Y5T5</accession>
<gene>
    <name evidence="5" type="ORF">PCOR1329_LOCUS82764</name>
</gene>
<dbReference type="PROSITE" id="PS50222">
    <property type="entry name" value="EF_HAND_2"/>
    <property type="match status" value="3"/>
</dbReference>
<keyword evidence="6" id="KW-1185">Reference proteome</keyword>
<dbReference type="Pfam" id="PF13499">
    <property type="entry name" value="EF-hand_7"/>
    <property type="match status" value="2"/>
</dbReference>
<dbReference type="EMBL" id="CAUYUJ010021934">
    <property type="protein sequence ID" value="CAK0907928.1"/>
    <property type="molecule type" value="Genomic_DNA"/>
</dbReference>
<dbReference type="SUPFAM" id="SSF47473">
    <property type="entry name" value="EF-hand"/>
    <property type="match status" value="1"/>
</dbReference>
<dbReference type="InterPro" id="IPR002048">
    <property type="entry name" value="EF_hand_dom"/>
</dbReference>
<evidence type="ECO:0000259" key="4">
    <source>
        <dbReference type="PROSITE" id="PS50222"/>
    </source>
</evidence>
<evidence type="ECO:0000256" key="2">
    <source>
        <dbReference type="ARBA" id="ARBA00022737"/>
    </source>
</evidence>